<organism evidence="1 2">
    <name type="scientific">Cordylochernes scorpioides</name>
    <dbReference type="NCBI Taxonomy" id="51811"/>
    <lineage>
        <taxon>Eukaryota</taxon>
        <taxon>Metazoa</taxon>
        <taxon>Ecdysozoa</taxon>
        <taxon>Arthropoda</taxon>
        <taxon>Chelicerata</taxon>
        <taxon>Arachnida</taxon>
        <taxon>Pseudoscorpiones</taxon>
        <taxon>Cheliferoidea</taxon>
        <taxon>Chernetidae</taxon>
        <taxon>Cordylochernes</taxon>
    </lineage>
</organism>
<evidence type="ECO:0000313" key="2">
    <source>
        <dbReference type="Proteomes" id="UP001235939"/>
    </source>
</evidence>
<proteinExistence type="predicted"/>
<reference evidence="1 2" key="1">
    <citation type="submission" date="2022-03" db="EMBL/GenBank/DDBJ databases">
        <title>A chromosomal length assembly of Cordylochernes scorpioides.</title>
        <authorList>
            <person name="Zeh D."/>
            <person name="Zeh J."/>
        </authorList>
    </citation>
    <scope>NUCLEOTIDE SEQUENCE [LARGE SCALE GENOMIC DNA]</scope>
    <source>
        <strain evidence="1">IN4F17</strain>
        <tissue evidence="1">Whole Body</tissue>
    </source>
</reference>
<dbReference type="EMBL" id="CP092884">
    <property type="protein sequence ID" value="UYV83133.1"/>
    <property type="molecule type" value="Genomic_DNA"/>
</dbReference>
<sequence>MVAVFPVQTSEHLGHHCTRGVDLYITADRTILLDVQPLLSPSIMDLFYGEKKSTEYHNIDSNFYIQSLQLVSFLLSVCHTVLLVQDWFHDASLLRFIQTADMLKPSTHDSKASLEDLKDYNPQLVFVQNKCTRPDYYPDTIRDMHYLLSILFHNSKLKHSGLVSMDFIKEDDESANKVNLFLIPEIEGDSNVLERVVTDLTTLQYRGHPGWKQVCQSFCQQVMSLPRPNLTSQTFSEKNWFHFAGKTWDNIKKSNLYLEYKRLIL</sequence>
<protein>
    <submittedName>
        <fullName evidence="1">SMG9</fullName>
    </submittedName>
</protein>
<evidence type="ECO:0000313" key="1">
    <source>
        <dbReference type="EMBL" id="UYV83133.1"/>
    </source>
</evidence>
<gene>
    <name evidence="1" type="ORF">LAZ67_22002396</name>
</gene>
<name>A0ABY6LPL4_9ARAC</name>
<accession>A0ABY6LPL4</accession>
<dbReference type="PANTHER" id="PTHR14270:SF0">
    <property type="entry name" value="NONSENSE-MEDIATED MRNA DECAY FACTOR SMG9"/>
    <property type="match status" value="1"/>
</dbReference>
<dbReference type="Proteomes" id="UP001235939">
    <property type="component" value="Chromosome 22"/>
</dbReference>
<keyword evidence="2" id="KW-1185">Reference proteome</keyword>
<dbReference type="PANTHER" id="PTHR14270">
    <property type="entry name" value="NONSENSE-MEDIATED MRNA DECAY FACTOR SMG9"/>
    <property type="match status" value="1"/>
</dbReference>
<dbReference type="InterPro" id="IPR039177">
    <property type="entry name" value="SMG9"/>
</dbReference>